<keyword evidence="10" id="KW-0408">Iron</keyword>
<dbReference type="GO" id="GO:0005886">
    <property type="term" value="C:plasma membrane"/>
    <property type="evidence" value="ECO:0007669"/>
    <property type="project" value="UniProtKB-SubCell"/>
</dbReference>
<evidence type="ECO:0000256" key="9">
    <source>
        <dbReference type="ARBA" id="ARBA00022989"/>
    </source>
</evidence>
<evidence type="ECO:0000256" key="2">
    <source>
        <dbReference type="ARBA" id="ARBA00004651"/>
    </source>
</evidence>
<dbReference type="PANTHER" id="PTHR30529:SF1">
    <property type="entry name" value="CYTOCHROME B561 HOMOLOG 2"/>
    <property type="match status" value="1"/>
</dbReference>
<keyword evidence="5" id="KW-0349">Heme</keyword>
<dbReference type="RefSeq" id="WP_183623410.1">
    <property type="nucleotide sequence ID" value="NZ_JACIDX010000003.1"/>
</dbReference>
<dbReference type="AlphaFoldDB" id="A0A7W6CI00"/>
<keyword evidence="3" id="KW-0813">Transport</keyword>
<evidence type="ECO:0000256" key="13">
    <source>
        <dbReference type="SAM" id="Phobius"/>
    </source>
</evidence>
<dbReference type="EMBL" id="JACIDX010000003">
    <property type="protein sequence ID" value="MBB3954140.1"/>
    <property type="molecule type" value="Genomic_DNA"/>
</dbReference>
<reference evidence="15 16" key="1">
    <citation type="submission" date="2020-08" db="EMBL/GenBank/DDBJ databases">
        <title>Genomic Encyclopedia of Type Strains, Phase IV (KMG-IV): sequencing the most valuable type-strain genomes for metagenomic binning, comparative biology and taxonomic classification.</title>
        <authorList>
            <person name="Goeker M."/>
        </authorList>
    </citation>
    <scope>NUCLEOTIDE SEQUENCE [LARGE SCALE GENOMIC DNA]</scope>
    <source>
        <strain evidence="15 16">DSM 27057</strain>
    </source>
</reference>
<comment type="subcellular location">
    <subcellularLocation>
        <location evidence="2">Cell membrane</location>
        <topology evidence="2">Multi-pass membrane protein</topology>
    </subcellularLocation>
</comment>
<evidence type="ECO:0000259" key="14">
    <source>
        <dbReference type="Pfam" id="PF01292"/>
    </source>
</evidence>
<proteinExistence type="inferred from homology"/>
<dbReference type="GO" id="GO:0046872">
    <property type="term" value="F:metal ion binding"/>
    <property type="evidence" value="ECO:0007669"/>
    <property type="project" value="UniProtKB-KW"/>
</dbReference>
<name>A0A7W6CI00_9SPHN</name>
<evidence type="ECO:0000256" key="1">
    <source>
        <dbReference type="ARBA" id="ARBA00001970"/>
    </source>
</evidence>
<sequence length="189" mass="20761">MSARYSAVAMILHWLVAGFLLANLALGWWMKRLIGLDQFEAFQLHKSIGMSVLTLSILRLLWRVTHRAPALPETMNALERFAAHATHLFFYGMMILMPLTGWALVSVSPFNIPTLLWHTIPLPHIAMLHDLAAPARATAGKLSGGAYMAMAFGGAALIALHVAAALKHQFINRDGVLGRMVPFLSATPR</sequence>
<feature type="transmembrane region" description="Helical" evidence="13">
    <location>
        <begin position="7"/>
        <end position="30"/>
    </location>
</feature>
<comment type="cofactor">
    <cofactor evidence="1">
        <name>heme b</name>
        <dbReference type="ChEBI" id="CHEBI:60344"/>
    </cofactor>
</comment>
<keyword evidence="16" id="KW-1185">Reference proteome</keyword>
<organism evidence="15 16">
    <name type="scientific">Novosphingobium sediminicola</name>
    <dbReference type="NCBI Taxonomy" id="563162"/>
    <lineage>
        <taxon>Bacteria</taxon>
        <taxon>Pseudomonadati</taxon>
        <taxon>Pseudomonadota</taxon>
        <taxon>Alphaproteobacteria</taxon>
        <taxon>Sphingomonadales</taxon>
        <taxon>Sphingomonadaceae</taxon>
        <taxon>Novosphingobium</taxon>
    </lineage>
</organism>
<protein>
    <submittedName>
        <fullName evidence="15">Cytochrome b561</fullName>
    </submittedName>
</protein>
<evidence type="ECO:0000256" key="7">
    <source>
        <dbReference type="ARBA" id="ARBA00022723"/>
    </source>
</evidence>
<feature type="domain" description="Cytochrome b561 bacterial/Ni-hydrogenase" evidence="14">
    <location>
        <begin position="4"/>
        <end position="182"/>
    </location>
</feature>
<keyword evidence="9 13" id="KW-1133">Transmembrane helix</keyword>
<evidence type="ECO:0000256" key="4">
    <source>
        <dbReference type="ARBA" id="ARBA00022475"/>
    </source>
</evidence>
<keyword evidence="11 13" id="KW-0472">Membrane</keyword>
<dbReference type="GO" id="GO:0009055">
    <property type="term" value="F:electron transfer activity"/>
    <property type="evidence" value="ECO:0007669"/>
    <property type="project" value="InterPro"/>
</dbReference>
<comment type="similarity">
    <text evidence="12">Belongs to the cytochrome b561 family.</text>
</comment>
<gene>
    <name evidence="15" type="ORF">GGR38_001067</name>
</gene>
<evidence type="ECO:0000256" key="3">
    <source>
        <dbReference type="ARBA" id="ARBA00022448"/>
    </source>
</evidence>
<feature type="transmembrane region" description="Helical" evidence="13">
    <location>
        <begin position="146"/>
        <end position="166"/>
    </location>
</feature>
<evidence type="ECO:0000256" key="11">
    <source>
        <dbReference type="ARBA" id="ARBA00023136"/>
    </source>
</evidence>
<dbReference type="GO" id="GO:0022904">
    <property type="term" value="P:respiratory electron transport chain"/>
    <property type="evidence" value="ECO:0007669"/>
    <property type="project" value="InterPro"/>
</dbReference>
<dbReference type="SUPFAM" id="SSF81342">
    <property type="entry name" value="Transmembrane di-heme cytochromes"/>
    <property type="match status" value="1"/>
</dbReference>
<feature type="transmembrane region" description="Helical" evidence="13">
    <location>
        <begin position="42"/>
        <end position="61"/>
    </location>
</feature>
<evidence type="ECO:0000256" key="5">
    <source>
        <dbReference type="ARBA" id="ARBA00022617"/>
    </source>
</evidence>
<evidence type="ECO:0000313" key="16">
    <source>
        <dbReference type="Proteomes" id="UP000548867"/>
    </source>
</evidence>
<dbReference type="InterPro" id="IPR052168">
    <property type="entry name" value="Cytochrome_b561_oxidase"/>
</dbReference>
<evidence type="ECO:0000256" key="12">
    <source>
        <dbReference type="ARBA" id="ARBA00037975"/>
    </source>
</evidence>
<keyword evidence="7" id="KW-0479">Metal-binding</keyword>
<dbReference type="PANTHER" id="PTHR30529">
    <property type="entry name" value="CYTOCHROME B561"/>
    <property type="match status" value="1"/>
</dbReference>
<dbReference type="Pfam" id="PF01292">
    <property type="entry name" value="Ni_hydr_CYTB"/>
    <property type="match status" value="1"/>
</dbReference>
<dbReference type="InterPro" id="IPR016174">
    <property type="entry name" value="Di-haem_cyt_TM"/>
</dbReference>
<evidence type="ECO:0000256" key="8">
    <source>
        <dbReference type="ARBA" id="ARBA00022982"/>
    </source>
</evidence>
<evidence type="ECO:0000313" key="15">
    <source>
        <dbReference type="EMBL" id="MBB3954140.1"/>
    </source>
</evidence>
<keyword evidence="6 13" id="KW-0812">Transmembrane</keyword>
<accession>A0A7W6CI00</accession>
<dbReference type="Proteomes" id="UP000548867">
    <property type="component" value="Unassembled WGS sequence"/>
</dbReference>
<evidence type="ECO:0000256" key="6">
    <source>
        <dbReference type="ARBA" id="ARBA00022692"/>
    </source>
</evidence>
<feature type="transmembrane region" description="Helical" evidence="13">
    <location>
        <begin position="81"/>
        <end position="105"/>
    </location>
</feature>
<dbReference type="GO" id="GO:0020037">
    <property type="term" value="F:heme binding"/>
    <property type="evidence" value="ECO:0007669"/>
    <property type="project" value="TreeGrafter"/>
</dbReference>
<dbReference type="InterPro" id="IPR011577">
    <property type="entry name" value="Cyt_b561_bac/Ni-Hgenase"/>
</dbReference>
<comment type="caution">
    <text evidence="15">The sequence shown here is derived from an EMBL/GenBank/DDBJ whole genome shotgun (WGS) entry which is preliminary data.</text>
</comment>
<keyword evidence="8" id="KW-0249">Electron transport</keyword>
<evidence type="ECO:0000256" key="10">
    <source>
        <dbReference type="ARBA" id="ARBA00023004"/>
    </source>
</evidence>
<keyword evidence="4" id="KW-1003">Cell membrane</keyword>